<gene>
    <name evidence="1" type="ORF">UFOPK1413_00337</name>
</gene>
<evidence type="ECO:0000313" key="1">
    <source>
        <dbReference type="EMBL" id="CAB4534019.1"/>
    </source>
</evidence>
<sequence length="106" mass="12321">MDVLVGFLCDQCSGFDCRGDAIKPGEHVEEFGIRQKVSLRERTSVSPRPGDVVESESPIEMGRFRQPNQFRRRTARKASSPQGTLVRRHWSILRLLRLRRREEEVQ</sequence>
<reference evidence="1" key="1">
    <citation type="submission" date="2020-05" db="EMBL/GenBank/DDBJ databases">
        <authorList>
            <person name="Chiriac C."/>
            <person name="Salcher M."/>
            <person name="Ghai R."/>
            <person name="Kavagutti S V."/>
        </authorList>
    </citation>
    <scope>NUCLEOTIDE SEQUENCE</scope>
</reference>
<proteinExistence type="predicted"/>
<organism evidence="1">
    <name type="scientific">freshwater metagenome</name>
    <dbReference type="NCBI Taxonomy" id="449393"/>
    <lineage>
        <taxon>unclassified sequences</taxon>
        <taxon>metagenomes</taxon>
        <taxon>ecological metagenomes</taxon>
    </lineage>
</organism>
<dbReference type="AlphaFoldDB" id="A0A6J6B6P8"/>
<protein>
    <submittedName>
        <fullName evidence="1">Unannotated protein</fullName>
    </submittedName>
</protein>
<dbReference type="EMBL" id="CAEZSG010000034">
    <property type="protein sequence ID" value="CAB4534019.1"/>
    <property type="molecule type" value="Genomic_DNA"/>
</dbReference>
<name>A0A6J6B6P8_9ZZZZ</name>
<accession>A0A6J6B6P8</accession>